<dbReference type="InterPro" id="IPR057666">
    <property type="entry name" value="DrpA_SLOG"/>
</dbReference>
<accession>A0ABU0SMN4</accession>
<evidence type="ECO:0000259" key="1">
    <source>
        <dbReference type="Pfam" id="PF02481"/>
    </source>
</evidence>
<protein>
    <submittedName>
        <fullName evidence="2">Rossmann fold nucleotide-binding protein DprA/Smf involved in DNA uptake</fullName>
    </submittedName>
</protein>
<reference evidence="2 3" key="1">
    <citation type="submission" date="2023-07" db="EMBL/GenBank/DDBJ databases">
        <title>Comparative genomics of wheat-associated soil bacteria to identify genetic determinants of phenazine resistance.</title>
        <authorList>
            <person name="Mouncey N."/>
        </authorList>
    </citation>
    <scope>NUCLEOTIDE SEQUENCE [LARGE SCALE GENOMIC DNA]</scope>
    <source>
        <strain evidence="2 3">V2I4</strain>
    </source>
</reference>
<keyword evidence="3" id="KW-1185">Reference proteome</keyword>
<proteinExistence type="predicted"/>
<dbReference type="Pfam" id="PF02481">
    <property type="entry name" value="DNA_processg_A"/>
    <property type="match status" value="1"/>
</dbReference>
<dbReference type="Proteomes" id="UP001230328">
    <property type="component" value="Unassembled WGS sequence"/>
</dbReference>
<organism evidence="2 3">
    <name type="scientific">Streptomyces umbrinus</name>
    <dbReference type="NCBI Taxonomy" id="67370"/>
    <lineage>
        <taxon>Bacteria</taxon>
        <taxon>Bacillati</taxon>
        <taxon>Actinomycetota</taxon>
        <taxon>Actinomycetes</taxon>
        <taxon>Kitasatosporales</taxon>
        <taxon>Streptomycetaceae</taxon>
        <taxon>Streptomyces</taxon>
        <taxon>Streptomyces phaeochromogenes group</taxon>
    </lineage>
</organism>
<dbReference type="SUPFAM" id="SSF102405">
    <property type="entry name" value="MCP/YpsA-like"/>
    <property type="match status" value="1"/>
</dbReference>
<sequence>MALTVAITGTRSTGHRELAWYTELFAQFLGAFAGNQAHFHIGGAKGIDSLSLLWLAENSKARVTIVAPGTVAQQPAEARQAIQCCRERIAEIVELGAAELGTPAYHARNRWMVDRSDMVIGFPLDGPEGTSGTWQTLNYSAQQGKPRLIVPV</sequence>
<evidence type="ECO:0000313" key="2">
    <source>
        <dbReference type="EMBL" id="MDQ1024790.1"/>
    </source>
</evidence>
<gene>
    <name evidence="2" type="ORF">QF035_002372</name>
</gene>
<evidence type="ECO:0000313" key="3">
    <source>
        <dbReference type="Proteomes" id="UP001230328"/>
    </source>
</evidence>
<dbReference type="RefSeq" id="WP_307520073.1">
    <property type="nucleotide sequence ID" value="NZ_JAUSZI010000002.1"/>
</dbReference>
<comment type="caution">
    <text evidence="2">The sequence shown here is derived from an EMBL/GenBank/DDBJ whole genome shotgun (WGS) entry which is preliminary data.</text>
</comment>
<dbReference type="Gene3D" id="3.40.50.450">
    <property type="match status" value="1"/>
</dbReference>
<feature type="domain" description="Smf/DprA SLOG" evidence="1">
    <location>
        <begin position="4"/>
        <end position="151"/>
    </location>
</feature>
<name>A0ABU0SMN4_9ACTN</name>
<dbReference type="EMBL" id="JAUSZI010000002">
    <property type="protein sequence ID" value="MDQ1024790.1"/>
    <property type="molecule type" value="Genomic_DNA"/>
</dbReference>